<evidence type="ECO:0000256" key="8">
    <source>
        <dbReference type="ARBA" id="ARBA00023306"/>
    </source>
</evidence>
<dbReference type="Gene3D" id="1.10.443.10">
    <property type="entry name" value="Intergrase catalytic core"/>
    <property type="match status" value="1"/>
</dbReference>
<dbReference type="GO" id="GO:0051301">
    <property type="term" value="P:cell division"/>
    <property type="evidence" value="ECO:0007669"/>
    <property type="project" value="UniProtKB-KW"/>
</dbReference>
<dbReference type="InterPro" id="IPR011010">
    <property type="entry name" value="DNA_brk_join_enz"/>
</dbReference>
<evidence type="ECO:0000256" key="2">
    <source>
        <dbReference type="ARBA" id="ARBA00022490"/>
    </source>
</evidence>
<dbReference type="PANTHER" id="PTHR30349">
    <property type="entry name" value="PHAGE INTEGRASE-RELATED"/>
    <property type="match status" value="1"/>
</dbReference>
<dbReference type="Proteomes" id="UP000199668">
    <property type="component" value="Unassembled WGS sequence"/>
</dbReference>
<dbReference type="OrthoDB" id="9801717at2"/>
<evidence type="ECO:0000256" key="6">
    <source>
        <dbReference type="ARBA" id="ARBA00023125"/>
    </source>
</evidence>
<keyword evidence="3" id="KW-0132">Cell division</keyword>
<dbReference type="PANTHER" id="PTHR30349:SF77">
    <property type="entry name" value="TYROSINE RECOMBINASE XERC"/>
    <property type="match status" value="1"/>
</dbReference>
<feature type="domain" description="Core-binding (CB)" evidence="11">
    <location>
        <begin position="2"/>
        <end position="82"/>
    </location>
</feature>
<dbReference type="GO" id="GO:0006310">
    <property type="term" value="P:DNA recombination"/>
    <property type="evidence" value="ECO:0007669"/>
    <property type="project" value="UniProtKB-KW"/>
</dbReference>
<dbReference type="SUPFAM" id="SSF56349">
    <property type="entry name" value="DNA breaking-rejoining enzymes"/>
    <property type="match status" value="1"/>
</dbReference>
<dbReference type="InterPro" id="IPR010998">
    <property type="entry name" value="Integrase_recombinase_N"/>
</dbReference>
<evidence type="ECO:0000259" key="11">
    <source>
        <dbReference type="PROSITE" id="PS51900"/>
    </source>
</evidence>
<dbReference type="GO" id="GO:0015074">
    <property type="term" value="P:DNA integration"/>
    <property type="evidence" value="ECO:0007669"/>
    <property type="project" value="UniProtKB-KW"/>
</dbReference>
<keyword evidence="2" id="KW-0963">Cytoplasm</keyword>
<dbReference type="GO" id="GO:0003677">
    <property type="term" value="F:DNA binding"/>
    <property type="evidence" value="ECO:0007669"/>
    <property type="project" value="UniProtKB-UniRule"/>
</dbReference>
<keyword evidence="6 9" id="KW-0238">DNA-binding</keyword>
<keyword evidence="7" id="KW-0233">DNA recombination</keyword>
<evidence type="ECO:0000259" key="10">
    <source>
        <dbReference type="PROSITE" id="PS51898"/>
    </source>
</evidence>
<keyword evidence="5" id="KW-0229">DNA integration</keyword>
<keyword evidence="13" id="KW-1185">Reference proteome</keyword>
<dbReference type="InterPro" id="IPR044068">
    <property type="entry name" value="CB"/>
</dbReference>
<dbReference type="Gene3D" id="1.10.150.130">
    <property type="match status" value="1"/>
</dbReference>
<dbReference type="STRING" id="266892.SAMN04488054_13510"/>
<dbReference type="GO" id="GO:0005737">
    <property type="term" value="C:cytoplasm"/>
    <property type="evidence" value="ECO:0007669"/>
    <property type="project" value="UniProtKB-SubCell"/>
</dbReference>
<evidence type="ECO:0000256" key="9">
    <source>
        <dbReference type="PROSITE-ProRule" id="PRU01248"/>
    </source>
</evidence>
<reference evidence="12 13" key="1">
    <citation type="submission" date="2016-10" db="EMBL/GenBank/DDBJ databases">
        <authorList>
            <person name="de Groot N.N."/>
        </authorList>
    </citation>
    <scope>NUCLEOTIDE SEQUENCE [LARGE SCALE GENOMIC DNA]</scope>
    <source>
        <strain evidence="12 13">CGMCC 1.6134</strain>
    </source>
</reference>
<dbReference type="Pfam" id="PF00589">
    <property type="entry name" value="Phage_integrase"/>
    <property type="match status" value="1"/>
</dbReference>
<proteinExistence type="predicted"/>
<gene>
    <name evidence="12" type="ORF">SAMN04488054_13510</name>
</gene>
<dbReference type="GO" id="GO:0007059">
    <property type="term" value="P:chromosome segregation"/>
    <property type="evidence" value="ECO:0007669"/>
    <property type="project" value="UniProtKB-KW"/>
</dbReference>
<dbReference type="Pfam" id="PF02899">
    <property type="entry name" value="Phage_int_SAM_1"/>
    <property type="match status" value="1"/>
</dbReference>
<feature type="domain" description="Tyr recombinase" evidence="10">
    <location>
        <begin position="103"/>
        <end position="275"/>
    </location>
</feature>
<organism evidence="12 13">
    <name type="scientific">Salibacterium qingdaonense</name>
    <dbReference type="NCBI Taxonomy" id="266892"/>
    <lineage>
        <taxon>Bacteria</taxon>
        <taxon>Bacillati</taxon>
        <taxon>Bacillota</taxon>
        <taxon>Bacilli</taxon>
        <taxon>Bacillales</taxon>
        <taxon>Bacillaceae</taxon>
    </lineage>
</organism>
<dbReference type="EMBL" id="FOTY01000035">
    <property type="protein sequence ID" value="SFM33728.1"/>
    <property type="molecule type" value="Genomic_DNA"/>
</dbReference>
<evidence type="ECO:0000256" key="5">
    <source>
        <dbReference type="ARBA" id="ARBA00022908"/>
    </source>
</evidence>
<evidence type="ECO:0000313" key="13">
    <source>
        <dbReference type="Proteomes" id="UP000199668"/>
    </source>
</evidence>
<dbReference type="PROSITE" id="PS51898">
    <property type="entry name" value="TYR_RECOMBINASE"/>
    <property type="match status" value="1"/>
</dbReference>
<evidence type="ECO:0000313" key="12">
    <source>
        <dbReference type="EMBL" id="SFM33728.1"/>
    </source>
</evidence>
<dbReference type="InterPro" id="IPR050090">
    <property type="entry name" value="Tyrosine_recombinase_XerCD"/>
</dbReference>
<keyword evidence="4" id="KW-0159">Chromosome partition</keyword>
<protein>
    <submittedName>
        <fullName evidence="12">Integrase/recombinase XerD</fullName>
    </submittedName>
</protein>
<evidence type="ECO:0000256" key="4">
    <source>
        <dbReference type="ARBA" id="ARBA00022829"/>
    </source>
</evidence>
<dbReference type="RefSeq" id="WP_090928349.1">
    <property type="nucleotide sequence ID" value="NZ_FOTY01000035.1"/>
</dbReference>
<evidence type="ECO:0000256" key="1">
    <source>
        <dbReference type="ARBA" id="ARBA00004496"/>
    </source>
</evidence>
<evidence type="ECO:0000256" key="3">
    <source>
        <dbReference type="ARBA" id="ARBA00022618"/>
    </source>
</evidence>
<sequence>MQTNEEAIAYFLADNAERFSQETKRSYHLSLHQFSAFSGRSFSEVKPLHIRAWLADLTERGLKQRSIHLKLASVKSFYRYALEEAWVVKDPTVHVPSPQIEDSLPHYLEKRELAALMEWTKGHPRERAVIEMLYTTGVRISELLNIHLRDIKWDARQVWIRPSKGNKERFVLFTTECAERLKHHLATRHTASPYLFENPKGEALSHVYVEQRFRDYSEALGFKVTPHTLRHTFAAHLAVKDMPQSYIQELLGHVNINSTRVYTRLRETERKKQYDQYQR</sequence>
<dbReference type="PROSITE" id="PS51900">
    <property type="entry name" value="CB"/>
    <property type="match status" value="1"/>
</dbReference>
<dbReference type="InterPro" id="IPR002104">
    <property type="entry name" value="Integrase_catalytic"/>
</dbReference>
<comment type="subcellular location">
    <subcellularLocation>
        <location evidence="1">Cytoplasm</location>
    </subcellularLocation>
</comment>
<dbReference type="AlphaFoldDB" id="A0A1I4Q0X4"/>
<evidence type="ECO:0000256" key="7">
    <source>
        <dbReference type="ARBA" id="ARBA00023172"/>
    </source>
</evidence>
<accession>A0A1I4Q0X4</accession>
<keyword evidence="8" id="KW-0131">Cell cycle</keyword>
<dbReference type="InterPro" id="IPR004107">
    <property type="entry name" value="Integrase_SAM-like_N"/>
</dbReference>
<name>A0A1I4Q0X4_9BACI</name>
<dbReference type="InterPro" id="IPR013762">
    <property type="entry name" value="Integrase-like_cat_sf"/>
</dbReference>